<dbReference type="InterPro" id="IPR001806">
    <property type="entry name" value="Small_GTPase"/>
</dbReference>
<dbReference type="Gene3D" id="3.40.50.300">
    <property type="entry name" value="P-loop containing nucleotide triphosphate hydrolases"/>
    <property type="match status" value="1"/>
</dbReference>
<dbReference type="EMBL" id="KN714691">
    <property type="protein sequence ID" value="KUI56640.1"/>
    <property type="molecule type" value="Genomic_DNA"/>
</dbReference>
<dbReference type="PANTHER" id="PTHR24070">
    <property type="entry name" value="RAS, DI-RAS, AND RHEB FAMILY MEMBERS OF SMALL GTPASE SUPERFAMILY"/>
    <property type="match status" value="1"/>
</dbReference>
<keyword evidence="2" id="KW-0342">GTP-binding</keyword>
<dbReference type="SMART" id="SM00174">
    <property type="entry name" value="RHO"/>
    <property type="match status" value="1"/>
</dbReference>
<keyword evidence="1" id="KW-0547">Nucleotide-binding</keyword>
<gene>
    <name evidence="3" type="ORF">VP1G_04023</name>
</gene>
<protein>
    <submittedName>
        <fullName evidence="3">Protein ras-2</fullName>
    </submittedName>
</protein>
<dbReference type="InterPro" id="IPR005225">
    <property type="entry name" value="Small_GTP-bd"/>
</dbReference>
<dbReference type="Proteomes" id="UP000078576">
    <property type="component" value="Unassembled WGS sequence"/>
</dbReference>
<dbReference type="AlphaFoldDB" id="A0A194UY61"/>
<name>A0A194UY61_CYTMA</name>
<dbReference type="SMART" id="SM00175">
    <property type="entry name" value="RAB"/>
    <property type="match status" value="1"/>
</dbReference>
<dbReference type="FunFam" id="3.40.50.300:FF:001423">
    <property type="entry name" value="Ras family GTPase"/>
    <property type="match status" value="1"/>
</dbReference>
<evidence type="ECO:0000256" key="2">
    <source>
        <dbReference type="ARBA" id="ARBA00023134"/>
    </source>
</evidence>
<organism evidence="3 4">
    <name type="scientific">Cytospora mali</name>
    <name type="common">Apple Valsa canker fungus</name>
    <name type="synonym">Valsa mali</name>
    <dbReference type="NCBI Taxonomy" id="578113"/>
    <lineage>
        <taxon>Eukaryota</taxon>
        <taxon>Fungi</taxon>
        <taxon>Dikarya</taxon>
        <taxon>Ascomycota</taxon>
        <taxon>Pezizomycotina</taxon>
        <taxon>Sordariomycetes</taxon>
        <taxon>Sordariomycetidae</taxon>
        <taxon>Diaporthales</taxon>
        <taxon>Cytosporaceae</taxon>
        <taxon>Cytospora</taxon>
    </lineage>
</organism>
<dbReference type="GO" id="GO:0005525">
    <property type="term" value="F:GTP binding"/>
    <property type="evidence" value="ECO:0007669"/>
    <property type="project" value="UniProtKB-KW"/>
</dbReference>
<dbReference type="PROSITE" id="PS51421">
    <property type="entry name" value="RAS"/>
    <property type="match status" value="1"/>
</dbReference>
<evidence type="ECO:0000256" key="1">
    <source>
        <dbReference type="ARBA" id="ARBA00022741"/>
    </source>
</evidence>
<dbReference type="PROSITE" id="PS51420">
    <property type="entry name" value="RHO"/>
    <property type="match status" value="1"/>
</dbReference>
<dbReference type="GO" id="GO:0016020">
    <property type="term" value="C:membrane"/>
    <property type="evidence" value="ECO:0007669"/>
    <property type="project" value="InterPro"/>
</dbReference>
<keyword evidence="4" id="KW-1185">Reference proteome</keyword>
<dbReference type="InterPro" id="IPR020849">
    <property type="entry name" value="Small_GTPase_Ras-type"/>
</dbReference>
<sequence length="238" mass="27080">MLKKKKKGQSTSFMSLPRDINMSGKMAMIKIAVLGEGGVGKTSLTIQMTHQHFVETYDPTLEDSYRRQCVVDNEPCLLEILDTAGQEEFTALREQWIRDSELFVIVYSVTYRPSFEAVQKIFEQVLATKGRYGAPGGFDSSLIILVGNKSDLEHKRTVGINEGRMLSQRLGCSFIETSAKERTNVEEVFFKLVRADRQRKRAILDREESARRAELSELGIDQPKTKKSFLKRMFNRGG</sequence>
<dbReference type="OrthoDB" id="5976022at2759"/>
<dbReference type="GO" id="GO:0007165">
    <property type="term" value="P:signal transduction"/>
    <property type="evidence" value="ECO:0007669"/>
    <property type="project" value="InterPro"/>
</dbReference>
<dbReference type="GO" id="GO:0003924">
    <property type="term" value="F:GTPase activity"/>
    <property type="evidence" value="ECO:0007669"/>
    <property type="project" value="InterPro"/>
</dbReference>
<evidence type="ECO:0000313" key="4">
    <source>
        <dbReference type="Proteomes" id="UP000078576"/>
    </source>
</evidence>
<dbReference type="STRING" id="694573.A0A194UY61"/>
<dbReference type="SUPFAM" id="SSF52540">
    <property type="entry name" value="P-loop containing nucleoside triphosphate hydrolases"/>
    <property type="match status" value="1"/>
</dbReference>
<dbReference type="PRINTS" id="PR00449">
    <property type="entry name" value="RASTRNSFRMNG"/>
</dbReference>
<dbReference type="NCBIfam" id="TIGR00231">
    <property type="entry name" value="small_GTP"/>
    <property type="match status" value="1"/>
</dbReference>
<proteinExistence type="predicted"/>
<evidence type="ECO:0000313" key="3">
    <source>
        <dbReference type="EMBL" id="KUI56640.1"/>
    </source>
</evidence>
<dbReference type="SMART" id="SM00173">
    <property type="entry name" value="RAS"/>
    <property type="match status" value="1"/>
</dbReference>
<accession>A0A194UY61</accession>
<reference evidence="4" key="1">
    <citation type="submission" date="2014-12" db="EMBL/GenBank/DDBJ databases">
        <title>Genome Sequence of Valsa Canker Pathogens Uncovers a Specific Adaption of Colonization on Woody Bark.</title>
        <authorList>
            <person name="Yin Z."/>
            <person name="Liu H."/>
            <person name="Gao X."/>
            <person name="Li Z."/>
            <person name="Song N."/>
            <person name="Ke X."/>
            <person name="Dai Q."/>
            <person name="Wu Y."/>
            <person name="Sun Y."/>
            <person name="Xu J.-R."/>
            <person name="Kang Z.K."/>
            <person name="Wang L."/>
            <person name="Huang L."/>
        </authorList>
    </citation>
    <scope>NUCLEOTIDE SEQUENCE [LARGE SCALE GENOMIC DNA]</scope>
    <source>
        <strain evidence="4">SXYL134</strain>
    </source>
</reference>
<dbReference type="PROSITE" id="PS51419">
    <property type="entry name" value="RAB"/>
    <property type="match status" value="1"/>
</dbReference>
<dbReference type="InterPro" id="IPR027417">
    <property type="entry name" value="P-loop_NTPase"/>
</dbReference>
<dbReference type="Pfam" id="PF00071">
    <property type="entry name" value="Ras"/>
    <property type="match status" value="1"/>
</dbReference>